<dbReference type="EMBL" id="MN873693">
    <property type="protein sequence ID" value="QIN54243.1"/>
    <property type="molecule type" value="Genomic_DNA"/>
</dbReference>
<organism evidence="1 2">
    <name type="scientific">Cedratvirus kamchatka</name>
    <dbReference type="NCBI Taxonomy" id="2716914"/>
    <lineage>
        <taxon>Viruses</taxon>
        <taxon>Pithoviruses</taxon>
        <taxon>Orthocedratvirinae</taxon>
        <taxon>Alphacedratvirus</taxon>
        <taxon>Alphacedratvirus rossiense</taxon>
    </lineage>
</organism>
<dbReference type="Proteomes" id="UP001224087">
    <property type="component" value="Segment"/>
</dbReference>
<sequence>MSRMNIDYKKAREFYGKDPVALLREAESRYRHLCKKENLTYLEMMGKQVDRDIIKILSPIVNSYEKKIN</sequence>
<proteinExistence type="predicted"/>
<accession>A0A6G8MXF7</accession>
<reference evidence="1" key="1">
    <citation type="submission" date="2019-12" db="EMBL/GenBank/DDBJ databases">
        <title>The DNA Methylation Landscape of Giant Viruses.</title>
        <authorList>
            <person name="Jeudy S."/>
            <person name="Rigou S."/>
            <person name="Alempic J.-M."/>
            <person name="Claverie J.-M."/>
            <person name="Abergel C."/>
            <person name="Legendre M."/>
        </authorList>
    </citation>
    <scope>NUCLEOTIDE SEQUENCE</scope>
    <source>
        <strain evidence="1">P4</strain>
    </source>
</reference>
<evidence type="ECO:0000313" key="1">
    <source>
        <dbReference type="EMBL" id="QIN54243.1"/>
    </source>
</evidence>
<keyword evidence="2" id="KW-1185">Reference proteome</keyword>
<name>A0A6G8MXF7_9VIRU</name>
<protein>
    <submittedName>
        <fullName evidence="1">Uncharacterized protein</fullName>
    </submittedName>
</protein>
<evidence type="ECO:0000313" key="2">
    <source>
        <dbReference type="Proteomes" id="UP001224087"/>
    </source>
</evidence>
<gene>
    <name evidence="1" type="primary">ck118</name>
</gene>